<reference evidence="2" key="1">
    <citation type="submission" date="2021-01" db="EMBL/GenBank/DDBJ databases">
        <title>Whole genome shotgun sequence of Sphaerimonospora thailandensis NBRC 107569.</title>
        <authorList>
            <person name="Komaki H."/>
            <person name="Tamura T."/>
        </authorList>
    </citation>
    <scope>NUCLEOTIDE SEQUENCE</scope>
    <source>
        <strain evidence="2">NBRC 107569</strain>
    </source>
</reference>
<name>A0A8J3RAL1_9ACTN</name>
<proteinExistence type="predicted"/>
<keyword evidence="1" id="KW-1133">Transmembrane helix</keyword>
<protein>
    <recommendedName>
        <fullName evidence="4">Capsular polysaccharide biosynthesis protein</fullName>
    </recommendedName>
</protein>
<accession>A0A8J3RAL1</accession>
<comment type="caution">
    <text evidence="2">The sequence shown here is derived from an EMBL/GenBank/DDBJ whole genome shotgun (WGS) entry which is preliminary data.</text>
</comment>
<keyword evidence="1" id="KW-0472">Membrane</keyword>
<dbReference type="AlphaFoldDB" id="A0A8J3RAL1"/>
<dbReference type="EMBL" id="BOOG01000012">
    <property type="protein sequence ID" value="GIH69058.1"/>
    <property type="molecule type" value="Genomic_DNA"/>
</dbReference>
<evidence type="ECO:0000313" key="3">
    <source>
        <dbReference type="Proteomes" id="UP000610966"/>
    </source>
</evidence>
<sequence>MDFWGTVVVLFRRWYVTLPAFALAVGASFAVYVSIPTTYVSNAVLVLTIPTSGGTQPHDPERRGDLTNPLLNFDHGLSMAASVVIVALGTPEVSGELGVTPGGDPAYQVTNGNGNLEALTQSPFVFITGESTSPESARRIVGRVMVKARQVLDDRQRSLDTPPATFISMSEAVPPTTPLPQYGRRLRAAVTAAALGCVASLVTAFAAESIAQSSRARKAARVEVGDGAPTW</sequence>
<organism evidence="2 3">
    <name type="scientific">Sphaerimonospora thailandensis</name>
    <dbReference type="NCBI Taxonomy" id="795644"/>
    <lineage>
        <taxon>Bacteria</taxon>
        <taxon>Bacillati</taxon>
        <taxon>Actinomycetota</taxon>
        <taxon>Actinomycetes</taxon>
        <taxon>Streptosporangiales</taxon>
        <taxon>Streptosporangiaceae</taxon>
        <taxon>Sphaerimonospora</taxon>
    </lineage>
</organism>
<evidence type="ECO:0008006" key="4">
    <source>
        <dbReference type="Google" id="ProtNLM"/>
    </source>
</evidence>
<evidence type="ECO:0000313" key="2">
    <source>
        <dbReference type="EMBL" id="GIH69058.1"/>
    </source>
</evidence>
<gene>
    <name evidence="2" type="ORF">Mth01_13110</name>
</gene>
<keyword evidence="3" id="KW-1185">Reference proteome</keyword>
<dbReference type="Proteomes" id="UP000610966">
    <property type="component" value="Unassembled WGS sequence"/>
</dbReference>
<feature type="transmembrane region" description="Helical" evidence="1">
    <location>
        <begin position="188"/>
        <end position="207"/>
    </location>
</feature>
<evidence type="ECO:0000256" key="1">
    <source>
        <dbReference type="SAM" id="Phobius"/>
    </source>
</evidence>
<feature type="transmembrane region" description="Helical" evidence="1">
    <location>
        <begin position="14"/>
        <end position="35"/>
    </location>
</feature>
<keyword evidence="1" id="KW-0812">Transmembrane</keyword>
<dbReference type="RefSeq" id="WP_204013006.1">
    <property type="nucleotide sequence ID" value="NZ_BOOG01000012.1"/>
</dbReference>